<sequence length="243" mass="25832">MTAPAIVILPGLDGTGRLLEGFRAQLERRGLAATVIAYPPDRPLGYRELEALVRPQLPASRPFILLGESFSGPLAIRLAAVPPPNLVGLVLSTTFARSPVLVPKSLAGLVRFAPGRPPMPLLSWWLLGRWTTPSLRAVLRDALCQVAPATLRARAIAALRVDATPSLRDMALPVLNLIGGRDRLLTRSAGRQLTEQWGDCRTRVIEGPHLLLQTATAACAQAVADFALGLVAPDAHPAAPAAD</sequence>
<dbReference type="RefSeq" id="WP_111266849.1">
    <property type="nucleotide sequence ID" value="NZ_CP029843.1"/>
</dbReference>
<proteinExistence type="predicted"/>
<gene>
    <name evidence="2" type="ORF">C9I47_2079</name>
</gene>
<dbReference type="InterPro" id="IPR029058">
    <property type="entry name" value="AB_hydrolase_fold"/>
</dbReference>
<keyword evidence="3" id="KW-1185">Reference proteome</keyword>
<dbReference type="Pfam" id="PF12146">
    <property type="entry name" value="Hydrolase_4"/>
    <property type="match status" value="1"/>
</dbReference>
<feature type="domain" description="Serine aminopeptidase S33" evidence="1">
    <location>
        <begin position="59"/>
        <end position="207"/>
    </location>
</feature>
<dbReference type="KEGG" id="lmb:C9I47_2079"/>
<evidence type="ECO:0000313" key="3">
    <source>
        <dbReference type="Proteomes" id="UP000249447"/>
    </source>
</evidence>
<evidence type="ECO:0000259" key="1">
    <source>
        <dbReference type="Pfam" id="PF12146"/>
    </source>
</evidence>
<accession>A0A2U9T864</accession>
<name>A0A2U9T864_9GAMM</name>
<reference evidence="2 3" key="1">
    <citation type="submission" date="2018-05" db="EMBL/GenBank/DDBJ databases">
        <title>The complete genome of Lysobacter maris HZ9B, a marine bacterium antagonistic against terrestrial plant pathogens.</title>
        <authorList>
            <person name="Zhang X.-Q."/>
        </authorList>
    </citation>
    <scope>NUCLEOTIDE SEQUENCE [LARGE SCALE GENOMIC DNA]</scope>
    <source>
        <strain evidence="2 3">HZ9B</strain>
    </source>
</reference>
<dbReference type="AlphaFoldDB" id="A0A2U9T864"/>
<protein>
    <recommendedName>
        <fullName evidence="1">Serine aminopeptidase S33 domain-containing protein</fullName>
    </recommendedName>
</protein>
<dbReference type="EMBL" id="CP029843">
    <property type="protein sequence ID" value="AWV07762.1"/>
    <property type="molecule type" value="Genomic_DNA"/>
</dbReference>
<dbReference type="Gene3D" id="3.40.50.1820">
    <property type="entry name" value="alpha/beta hydrolase"/>
    <property type="match status" value="1"/>
</dbReference>
<dbReference type="SUPFAM" id="SSF53474">
    <property type="entry name" value="alpha/beta-Hydrolases"/>
    <property type="match status" value="1"/>
</dbReference>
<evidence type="ECO:0000313" key="2">
    <source>
        <dbReference type="EMBL" id="AWV07762.1"/>
    </source>
</evidence>
<dbReference type="OrthoDB" id="8561148at2"/>
<dbReference type="Proteomes" id="UP000249447">
    <property type="component" value="Chromosome"/>
</dbReference>
<organism evidence="2 3">
    <name type="scientific">Marilutibacter maris</name>
    <dbReference type="NCBI Taxonomy" id="1605891"/>
    <lineage>
        <taxon>Bacteria</taxon>
        <taxon>Pseudomonadati</taxon>
        <taxon>Pseudomonadota</taxon>
        <taxon>Gammaproteobacteria</taxon>
        <taxon>Lysobacterales</taxon>
        <taxon>Lysobacteraceae</taxon>
        <taxon>Marilutibacter</taxon>
    </lineage>
</organism>
<dbReference type="InterPro" id="IPR022742">
    <property type="entry name" value="Hydrolase_4"/>
</dbReference>